<dbReference type="EMBL" id="CALTRL010006036">
    <property type="protein sequence ID" value="CAH7688997.1"/>
    <property type="molecule type" value="Genomic_DNA"/>
</dbReference>
<sequence length="278" mass="30840">MIENPLRIIGTLALVIGILLAFFPILSAPIVKHLGLWEAVFEVDGTWDTKILIGFWGYCTYKRVNAVLPGEHRSEMTCSKHQIGYSLKLRDVVPDAVGELKSGQTAFFLWSFVTVIIALAALVVSLSSDFKKFRIATFLSLVAGMSAYGNFLAFIVIFTGFTSLANRTDGPKTITIKTQIREDCLLPLAAGVFMTFNSAMLWFTYKEGLRKHHRNLRNNFSGVGREDESEVFSLDKAQNTSFMPKSILRNPNPTSKPTSQSENGSENIEEKKGSASEV</sequence>
<evidence type="ECO:0000256" key="2">
    <source>
        <dbReference type="SAM" id="Phobius"/>
    </source>
</evidence>
<feature type="transmembrane region" description="Helical" evidence="2">
    <location>
        <begin position="107"/>
        <end position="126"/>
    </location>
</feature>
<feature type="transmembrane region" description="Helical" evidence="2">
    <location>
        <begin position="138"/>
        <end position="165"/>
    </location>
</feature>
<proteinExistence type="predicted"/>
<dbReference type="AlphaFoldDB" id="A0AAV0BNW7"/>
<dbReference type="InterPro" id="IPR051380">
    <property type="entry name" value="pH-response_reg_palI/RIM9"/>
</dbReference>
<organism evidence="3 4">
    <name type="scientific">Phakopsora pachyrhizi</name>
    <name type="common">Asian soybean rust disease fungus</name>
    <dbReference type="NCBI Taxonomy" id="170000"/>
    <lineage>
        <taxon>Eukaryota</taxon>
        <taxon>Fungi</taxon>
        <taxon>Dikarya</taxon>
        <taxon>Basidiomycota</taxon>
        <taxon>Pucciniomycotina</taxon>
        <taxon>Pucciniomycetes</taxon>
        <taxon>Pucciniales</taxon>
        <taxon>Phakopsoraceae</taxon>
        <taxon>Phakopsora</taxon>
    </lineage>
</organism>
<keyword evidence="4" id="KW-1185">Reference proteome</keyword>
<evidence type="ECO:0000313" key="3">
    <source>
        <dbReference type="EMBL" id="CAH7688997.1"/>
    </source>
</evidence>
<dbReference type="GO" id="GO:0032153">
    <property type="term" value="C:cell division site"/>
    <property type="evidence" value="ECO:0007669"/>
    <property type="project" value="TreeGrafter"/>
</dbReference>
<gene>
    <name evidence="3" type="ORF">PPACK8108_LOCUS24049</name>
</gene>
<feature type="region of interest" description="Disordered" evidence="1">
    <location>
        <begin position="237"/>
        <end position="278"/>
    </location>
</feature>
<dbReference type="InterPro" id="IPR009571">
    <property type="entry name" value="SUR7/Rim9-like_fungi"/>
</dbReference>
<feature type="transmembrane region" description="Helical" evidence="2">
    <location>
        <begin position="185"/>
        <end position="205"/>
    </location>
</feature>
<dbReference type="PANTHER" id="PTHR28013">
    <property type="entry name" value="PROTEIN DCV1-RELATED"/>
    <property type="match status" value="1"/>
</dbReference>
<keyword evidence="2" id="KW-1133">Transmembrane helix</keyword>
<keyword evidence="2" id="KW-0812">Transmembrane</keyword>
<feature type="compositionally biased region" description="Basic and acidic residues" evidence="1">
    <location>
        <begin position="268"/>
        <end position="278"/>
    </location>
</feature>
<accession>A0AAV0BNW7</accession>
<keyword evidence="2" id="KW-0472">Membrane</keyword>
<comment type="caution">
    <text evidence="3">The sequence shown here is derived from an EMBL/GenBank/DDBJ whole genome shotgun (WGS) entry which is preliminary data.</text>
</comment>
<dbReference type="GO" id="GO:0005886">
    <property type="term" value="C:plasma membrane"/>
    <property type="evidence" value="ECO:0007669"/>
    <property type="project" value="InterPro"/>
</dbReference>
<dbReference type="GO" id="GO:0035838">
    <property type="term" value="C:growing cell tip"/>
    <property type="evidence" value="ECO:0007669"/>
    <property type="project" value="TreeGrafter"/>
</dbReference>
<reference evidence="3" key="1">
    <citation type="submission" date="2022-06" db="EMBL/GenBank/DDBJ databases">
        <authorList>
            <consortium name="SYNGENTA / RWTH Aachen University"/>
        </authorList>
    </citation>
    <scope>NUCLEOTIDE SEQUENCE</scope>
</reference>
<dbReference type="Proteomes" id="UP001153365">
    <property type="component" value="Unassembled WGS sequence"/>
</dbReference>
<feature type="compositionally biased region" description="Polar residues" evidence="1">
    <location>
        <begin position="237"/>
        <end position="266"/>
    </location>
</feature>
<evidence type="ECO:0000256" key="1">
    <source>
        <dbReference type="SAM" id="MobiDB-lite"/>
    </source>
</evidence>
<protein>
    <submittedName>
        <fullName evidence="3">Expressed protein</fullName>
    </submittedName>
</protein>
<evidence type="ECO:0000313" key="4">
    <source>
        <dbReference type="Proteomes" id="UP001153365"/>
    </source>
</evidence>
<feature type="transmembrane region" description="Helical" evidence="2">
    <location>
        <begin position="12"/>
        <end position="31"/>
    </location>
</feature>
<dbReference type="PANTHER" id="PTHR28013:SF4">
    <property type="entry name" value="MARVEL DOMAIN-CONTAINING PROTEIN"/>
    <property type="match status" value="1"/>
</dbReference>
<name>A0AAV0BNW7_PHAPC</name>
<dbReference type="Pfam" id="PF06687">
    <property type="entry name" value="SUR7"/>
    <property type="match status" value="1"/>
</dbReference>